<reference evidence="1 2" key="1">
    <citation type="submission" date="2022-05" db="EMBL/GenBank/DDBJ databases">
        <title>Whole genome sequences of Escherichia coli of fish isolates collected from Assam, India.</title>
        <authorList>
            <person name="Sudha S."/>
            <person name="Muneeb K.H."/>
            <person name="Rakshit O."/>
            <person name="Mendem S.K."/>
            <person name="Raisen C."/>
            <person name="Holmes M.A."/>
            <person name="Shome B.R."/>
            <person name="Sivaraman G.K."/>
        </authorList>
    </citation>
    <scope>NUCLEOTIDE SEQUENCE [LARGE SCALE GENOMIC DNA]</scope>
    <source>
        <strain evidence="1 2">278</strain>
    </source>
</reference>
<gene>
    <name evidence="1" type="ORF">NA736_07210</name>
</gene>
<protein>
    <submittedName>
        <fullName evidence="1">Uncharacterized protein</fullName>
    </submittedName>
</protein>
<sequence length="162" mass="19630">MTIQYSGEFKEFPNHNFIAHTYDFFVDEFKFILFFSQINITDEEYICHRSEEVGFKIIDQCYDLKFDRQENFFNETYYRPPLKGECSRKFCFQNELAEALKTIIELHCKTYRSKAYLFFAENHKLKRYYDRILQKLHIDVISIVMSDLGDMGSGYVIKTRYF</sequence>
<accession>A0ABU6ECL5</accession>
<proteinExistence type="predicted"/>
<dbReference type="Proteomes" id="UP001332939">
    <property type="component" value="Unassembled WGS sequence"/>
</dbReference>
<evidence type="ECO:0000313" key="2">
    <source>
        <dbReference type="Proteomes" id="UP001332939"/>
    </source>
</evidence>
<evidence type="ECO:0000313" key="1">
    <source>
        <dbReference type="EMBL" id="MEB6856819.1"/>
    </source>
</evidence>
<comment type="caution">
    <text evidence="1">The sequence shown here is derived from an EMBL/GenBank/DDBJ whole genome shotgun (WGS) entry which is preliminary data.</text>
</comment>
<organism evidence="1 2">
    <name type="scientific">Proteus cibi</name>
    <dbReference type="NCBI Taxonomy" id="2050966"/>
    <lineage>
        <taxon>Bacteria</taxon>
        <taxon>Pseudomonadati</taxon>
        <taxon>Pseudomonadota</taxon>
        <taxon>Gammaproteobacteria</taxon>
        <taxon>Enterobacterales</taxon>
        <taxon>Morganellaceae</taxon>
        <taxon>Proteus</taxon>
    </lineage>
</organism>
<dbReference type="EMBL" id="JAMZOO010000001">
    <property type="protein sequence ID" value="MEB6856819.1"/>
    <property type="molecule type" value="Genomic_DNA"/>
</dbReference>
<keyword evidence="2" id="KW-1185">Reference proteome</keyword>
<name>A0ABU6ECL5_9GAMM</name>
<dbReference type="RefSeq" id="WP_325931123.1">
    <property type="nucleotide sequence ID" value="NZ_JAMZOO010000001.1"/>
</dbReference>